<organism evidence="8 9">
    <name type="scientific">Govanella unica</name>
    <dbReference type="NCBI Taxonomy" id="2975056"/>
    <lineage>
        <taxon>Bacteria</taxon>
        <taxon>Pseudomonadati</taxon>
        <taxon>Pseudomonadota</taxon>
        <taxon>Alphaproteobacteria</taxon>
        <taxon>Emcibacterales</taxon>
        <taxon>Govanellaceae</taxon>
        <taxon>Govanella</taxon>
    </lineage>
</organism>
<comment type="subcellular location">
    <subcellularLocation>
        <location evidence="1">Membrane</location>
        <topology evidence="1">Multi-pass membrane protein</topology>
    </subcellularLocation>
</comment>
<dbReference type="SUPFAM" id="SSF103481">
    <property type="entry name" value="Multidrug resistance efflux transporter EmrE"/>
    <property type="match status" value="2"/>
</dbReference>
<evidence type="ECO:0000256" key="4">
    <source>
        <dbReference type="ARBA" id="ARBA00022989"/>
    </source>
</evidence>
<comment type="caution">
    <text evidence="8">The sequence shown here is derived from an EMBL/GenBank/DDBJ whole genome shotgun (WGS) entry which is preliminary data.</text>
</comment>
<dbReference type="RefSeq" id="WP_346742455.1">
    <property type="nucleotide sequence ID" value="NZ_JANWOI010000001.1"/>
</dbReference>
<dbReference type="EMBL" id="JANWOI010000001">
    <property type="protein sequence ID" value="MDA5192843.1"/>
    <property type="molecule type" value="Genomic_DNA"/>
</dbReference>
<protein>
    <submittedName>
        <fullName evidence="8">EamA family transporter</fullName>
    </submittedName>
</protein>
<name>A0A9X3Z6C1_9PROT</name>
<dbReference type="Pfam" id="PF00892">
    <property type="entry name" value="EamA"/>
    <property type="match status" value="1"/>
</dbReference>
<dbReference type="InterPro" id="IPR037185">
    <property type="entry name" value="EmrE-like"/>
</dbReference>
<sequence length="281" mass="29404">MCSIQGGAALAKSLFPVLTPAGTAGIRVLFSAIILCSIFRPWRHPLPRRAIRPLVIYGLSLGGMNLMFYMAIETIPLGIGVALEFAGPLTLAVLTSRGRLDILWAALAALGIYLVLPHGGGGETLDPVGIALALGAGLMWALYIVFGQKLSADLPEQSAVALGMLFAVISTLPFALLLSDGAIFTLSVLPLAIAVAIFSSALPYVLEMLALKRLPVPVFSTLMSMEPAIATLSGLLFLGEYLSPIQMLAILCVIGASLGSSLSARAGVMSENRQSEDKKGL</sequence>
<accession>A0A9X3Z6C1</accession>
<feature type="transmembrane region" description="Helical" evidence="6">
    <location>
        <begin position="127"/>
        <end position="146"/>
    </location>
</feature>
<keyword evidence="5 6" id="KW-0472">Membrane</keyword>
<feature type="domain" description="EamA" evidence="7">
    <location>
        <begin position="129"/>
        <end position="259"/>
    </location>
</feature>
<feature type="transmembrane region" description="Helical" evidence="6">
    <location>
        <begin position="218"/>
        <end position="239"/>
    </location>
</feature>
<feature type="transmembrane region" description="Helical" evidence="6">
    <location>
        <begin position="54"/>
        <end position="72"/>
    </location>
</feature>
<keyword evidence="3 6" id="KW-0812">Transmembrane</keyword>
<feature type="transmembrane region" description="Helical" evidence="6">
    <location>
        <begin position="158"/>
        <end position="177"/>
    </location>
</feature>
<comment type="similarity">
    <text evidence="2">Belongs to the EamA transporter family.</text>
</comment>
<dbReference type="Proteomes" id="UP001141619">
    <property type="component" value="Unassembled WGS sequence"/>
</dbReference>
<keyword evidence="9" id="KW-1185">Reference proteome</keyword>
<feature type="transmembrane region" description="Helical" evidence="6">
    <location>
        <begin position="245"/>
        <end position="264"/>
    </location>
</feature>
<dbReference type="InterPro" id="IPR000620">
    <property type="entry name" value="EamA_dom"/>
</dbReference>
<evidence type="ECO:0000256" key="6">
    <source>
        <dbReference type="SAM" id="Phobius"/>
    </source>
</evidence>
<evidence type="ECO:0000256" key="2">
    <source>
        <dbReference type="ARBA" id="ARBA00007362"/>
    </source>
</evidence>
<dbReference type="InterPro" id="IPR050638">
    <property type="entry name" value="AA-Vitamin_Transporters"/>
</dbReference>
<reference evidence="8" key="2">
    <citation type="journal article" date="2023" name="Syst. Appl. Microbiol.">
        <title>Govania unica gen. nov., sp. nov., a rare biosphere bacterium that represents a novel family in the class Alphaproteobacteria.</title>
        <authorList>
            <person name="Vandamme P."/>
            <person name="Peeters C."/>
            <person name="Hettiarachchi A."/>
            <person name="Cnockaert M."/>
            <person name="Carlier A."/>
        </authorList>
    </citation>
    <scope>NUCLEOTIDE SEQUENCE</scope>
    <source>
        <strain evidence="8">LMG 31809</strain>
    </source>
</reference>
<reference evidence="8" key="1">
    <citation type="submission" date="2022-08" db="EMBL/GenBank/DDBJ databases">
        <authorList>
            <person name="Vandamme P."/>
            <person name="Hettiarachchi A."/>
            <person name="Peeters C."/>
            <person name="Cnockaert M."/>
            <person name="Carlier A."/>
        </authorList>
    </citation>
    <scope>NUCLEOTIDE SEQUENCE</scope>
    <source>
        <strain evidence="8">LMG 31809</strain>
    </source>
</reference>
<evidence type="ECO:0000259" key="7">
    <source>
        <dbReference type="Pfam" id="PF00892"/>
    </source>
</evidence>
<keyword evidence="4 6" id="KW-1133">Transmembrane helix</keyword>
<dbReference type="PANTHER" id="PTHR32322:SF2">
    <property type="entry name" value="EAMA DOMAIN-CONTAINING PROTEIN"/>
    <property type="match status" value="1"/>
</dbReference>
<feature type="transmembrane region" description="Helical" evidence="6">
    <location>
        <begin position="102"/>
        <end position="121"/>
    </location>
</feature>
<feature type="transmembrane region" description="Helical" evidence="6">
    <location>
        <begin position="24"/>
        <end position="42"/>
    </location>
</feature>
<feature type="transmembrane region" description="Helical" evidence="6">
    <location>
        <begin position="183"/>
        <end position="206"/>
    </location>
</feature>
<dbReference type="PANTHER" id="PTHR32322">
    <property type="entry name" value="INNER MEMBRANE TRANSPORTER"/>
    <property type="match status" value="1"/>
</dbReference>
<gene>
    <name evidence="8" type="ORF">NYP16_02570</name>
</gene>
<dbReference type="AlphaFoldDB" id="A0A9X3Z6C1"/>
<evidence type="ECO:0000256" key="5">
    <source>
        <dbReference type="ARBA" id="ARBA00023136"/>
    </source>
</evidence>
<evidence type="ECO:0000313" key="9">
    <source>
        <dbReference type="Proteomes" id="UP001141619"/>
    </source>
</evidence>
<proteinExistence type="inferred from homology"/>
<dbReference type="Gene3D" id="1.10.3730.20">
    <property type="match status" value="1"/>
</dbReference>
<feature type="transmembrane region" description="Helical" evidence="6">
    <location>
        <begin position="78"/>
        <end position="95"/>
    </location>
</feature>
<evidence type="ECO:0000256" key="1">
    <source>
        <dbReference type="ARBA" id="ARBA00004141"/>
    </source>
</evidence>
<evidence type="ECO:0000313" key="8">
    <source>
        <dbReference type="EMBL" id="MDA5192843.1"/>
    </source>
</evidence>
<evidence type="ECO:0000256" key="3">
    <source>
        <dbReference type="ARBA" id="ARBA00022692"/>
    </source>
</evidence>
<dbReference type="GO" id="GO:0016020">
    <property type="term" value="C:membrane"/>
    <property type="evidence" value="ECO:0007669"/>
    <property type="project" value="UniProtKB-SubCell"/>
</dbReference>